<accession>A0A8X6L339</accession>
<proteinExistence type="predicted"/>
<dbReference type="EMBL" id="BMAO01004633">
    <property type="protein sequence ID" value="GFQ95975.1"/>
    <property type="molecule type" value="Genomic_DNA"/>
</dbReference>
<dbReference type="AlphaFoldDB" id="A0A8X6L339"/>
<reference evidence="1" key="1">
    <citation type="submission" date="2020-07" db="EMBL/GenBank/DDBJ databases">
        <title>Multicomponent nature underlies the extraordinary mechanical properties of spider dragline silk.</title>
        <authorList>
            <person name="Kono N."/>
            <person name="Nakamura H."/>
            <person name="Mori M."/>
            <person name="Yoshida Y."/>
            <person name="Ohtoshi R."/>
            <person name="Malay A.D."/>
            <person name="Moran D.A.P."/>
            <person name="Tomita M."/>
            <person name="Numata K."/>
            <person name="Arakawa K."/>
        </authorList>
    </citation>
    <scope>NUCLEOTIDE SEQUENCE</scope>
</reference>
<evidence type="ECO:0000313" key="2">
    <source>
        <dbReference type="Proteomes" id="UP000887116"/>
    </source>
</evidence>
<evidence type="ECO:0000313" key="1">
    <source>
        <dbReference type="EMBL" id="GFQ95975.1"/>
    </source>
</evidence>
<gene>
    <name evidence="1" type="ORF">TNCT_558981</name>
</gene>
<dbReference type="Proteomes" id="UP000887116">
    <property type="component" value="Unassembled WGS sequence"/>
</dbReference>
<sequence>MDDFLTATLPNISPMGSQNATLTIDCCCEKLLIKLRRRAEGIRMKGEQLSTTRFFRQSNPKGRSSGLNHPKMWMVIEDE</sequence>
<organism evidence="1 2">
    <name type="scientific">Trichonephila clavata</name>
    <name type="common">Joro spider</name>
    <name type="synonym">Nephila clavata</name>
    <dbReference type="NCBI Taxonomy" id="2740835"/>
    <lineage>
        <taxon>Eukaryota</taxon>
        <taxon>Metazoa</taxon>
        <taxon>Ecdysozoa</taxon>
        <taxon>Arthropoda</taxon>
        <taxon>Chelicerata</taxon>
        <taxon>Arachnida</taxon>
        <taxon>Araneae</taxon>
        <taxon>Araneomorphae</taxon>
        <taxon>Entelegynae</taxon>
        <taxon>Araneoidea</taxon>
        <taxon>Nephilidae</taxon>
        <taxon>Trichonephila</taxon>
    </lineage>
</organism>
<keyword evidence="2" id="KW-1185">Reference proteome</keyword>
<protein>
    <submittedName>
        <fullName evidence="1">Uncharacterized protein</fullName>
    </submittedName>
</protein>
<name>A0A8X6L339_TRICU</name>
<comment type="caution">
    <text evidence="1">The sequence shown here is derived from an EMBL/GenBank/DDBJ whole genome shotgun (WGS) entry which is preliminary data.</text>
</comment>